<gene>
    <name evidence="2" type="ORF">TNIN_265191</name>
</gene>
<protein>
    <submittedName>
        <fullName evidence="2">Uncharacterized protein</fullName>
    </submittedName>
</protein>
<comment type="caution">
    <text evidence="2">The sequence shown here is derived from an EMBL/GenBank/DDBJ whole genome shotgun (WGS) entry which is preliminary data.</text>
</comment>
<sequence length="128" mass="14892">MAILDITELQEHRDCKLQSDQPSPSKLESAEGQKRHKPKALCYEKRNAGYQPVASRISTRGWSIVLSGVEFLFWEQRLYVSYPWGYSNHSHGRQGSKSVACWECRFSSKKQPGKRFRKMRPKCCRVAR</sequence>
<reference evidence="2" key="1">
    <citation type="submission" date="2020-08" db="EMBL/GenBank/DDBJ databases">
        <title>Multicomponent nature underlies the extraordinary mechanical properties of spider dragline silk.</title>
        <authorList>
            <person name="Kono N."/>
            <person name="Nakamura H."/>
            <person name="Mori M."/>
            <person name="Yoshida Y."/>
            <person name="Ohtoshi R."/>
            <person name="Malay A.D."/>
            <person name="Moran D.A.P."/>
            <person name="Tomita M."/>
            <person name="Numata K."/>
            <person name="Arakawa K."/>
        </authorList>
    </citation>
    <scope>NUCLEOTIDE SEQUENCE</scope>
</reference>
<evidence type="ECO:0000313" key="2">
    <source>
        <dbReference type="EMBL" id="GFY47716.1"/>
    </source>
</evidence>
<keyword evidence="3" id="KW-1185">Reference proteome</keyword>
<feature type="region of interest" description="Disordered" evidence="1">
    <location>
        <begin position="14"/>
        <end position="40"/>
    </location>
</feature>
<evidence type="ECO:0000313" key="3">
    <source>
        <dbReference type="Proteomes" id="UP000886998"/>
    </source>
</evidence>
<proteinExistence type="predicted"/>
<dbReference type="AlphaFoldDB" id="A0A8X7BWL3"/>
<accession>A0A8X7BWL3</accession>
<dbReference type="EMBL" id="BMAV01006071">
    <property type="protein sequence ID" value="GFY47716.1"/>
    <property type="molecule type" value="Genomic_DNA"/>
</dbReference>
<name>A0A8X7BWL3_9ARAC</name>
<evidence type="ECO:0000256" key="1">
    <source>
        <dbReference type="SAM" id="MobiDB-lite"/>
    </source>
</evidence>
<organism evidence="2 3">
    <name type="scientific">Trichonephila inaurata madagascariensis</name>
    <dbReference type="NCBI Taxonomy" id="2747483"/>
    <lineage>
        <taxon>Eukaryota</taxon>
        <taxon>Metazoa</taxon>
        <taxon>Ecdysozoa</taxon>
        <taxon>Arthropoda</taxon>
        <taxon>Chelicerata</taxon>
        <taxon>Arachnida</taxon>
        <taxon>Araneae</taxon>
        <taxon>Araneomorphae</taxon>
        <taxon>Entelegynae</taxon>
        <taxon>Araneoidea</taxon>
        <taxon>Nephilidae</taxon>
        <taxon>Trichonephila</taxon>
        <taxon>Trichonephila inaurata</taxon>
    </lineage>
</organism>
<dbReference type="Proteomes" id="UP000886998">
    <property type="component" value="Unassembled WGS sequence"/>
</dbReference>